<dbReference type="EMBL" id="CACRTD010000068">
    <property type="protein sequence ID" value="VYT52244.1"/>
    <property type="molecule type" value="Genomic_DNA"/>
</dbReference>
<sequence length="78" mass="8689">MVRLEIQAGREEGGQDGRHDRNEILRDIYQQRAQGGTKKGRQRARGKASLQEGRDGGGHRKTGALRNQIKEGGGHVYH</sequence>
<feature type="compositionally biased region" description="Basic and acidic residues" evidence="1">
    <location>
        <begin position="8"/>
        <end position="26"/>
    </location>
</feature>
<accession>A0A6N2XD36</accession>
<evidence type="ECO:0000256" key="1">
    <source>
        <dbReference type="SAM" id="MobiDB-lite"/>
    </source>
</evidence>
<reference evidence="2" key="1">
    <citation type="submission" date="2019-11" db="EMBL/GenBank/DDBJ databases">
        <authorList>
            <person name="Feng L."/>
        </authorList>
    </citation>
    <scope>NUCLEOTIDE SEQUENCE</scope>
    <source>
        <strain evidence="2">BovatusLFYP28</strain>
    </source>
</reference>
<evidence type="ECO:0000313" key="2">
    <source>
        <dbReference type="EMBL" id="VYT52244.1"/>
    </source>
</evidence>
<protein>
    <submittedName>
        <fullName evidence="2">Uncharacterized protein</fullName>
    </submittedName>
</protein>
<gene>
    <name evidence="2" type="ORF">BOLFYP28_04196</name>
</gene>
<organism evidence="2">
    <name type="scientific">Bacteroides ovatus</name>
    <dbReference type="NCBI Taxonomy" id="28116"/>
    <lineage>
        <taxon>Bacteria</taxon>
        <taxon>Pseudomonadati</taxon>
        <taxon>Bacteroidota</taxon>
        <taxon>Bacteroidia</taxon>
        <taxon>Bacteroidales</taxon>
        <taxon>Bacteroidaceae</taxon>
        <taxon>Bacteroides</taxon>
    </lineage>
</organism>
<feature type="region of interest" description="Disordered" evidence="1">
    <location>
        <begin position="1"/>
        <end position="78"/>
    </location>
</feature>
<dbReference type="AlphaFoldDB" id="A0A6N2XD36"/>
<proteinExistence type="predicted"/>
<name>A0A6N2XD36_BACOV</name>
<feature type="compositionally biased region" description="Basic and acidic residues" evidence="1">
    <location>
        <begin position="68"/>
        <end position="78"/>
    </location>
</feature>